<comment type="caution">
    <text evidence="3">The sequence shown here is derived from an EMBL/GenBank/DDBJ whole genome shotgun (WGS) entry which is preliminary data.</text>
</comment>
<dbReference type="EMBL" id="LAZR01033423">
    <property type="protein sequence ID" value="KKL48126.1"/>
    <property type="molecule type" value="Genomic_DNA"/>
</dbReference>
<protein>
    <submittedName>
        <fullName evidence="3">Uncharacterized protein</fullName>
    </submittedName>
</protein>
<sequence length="182" mass="20004">MSADQGLGTFLPTVLPRQGERSEQDTAYSTAQYESEKRTGIRRSNGARKLKKLSNKHLAIIAQHLDGKSGEEIATTMRVRVVTVSRILNDPMVKQLTGRIFTDRQQELDALAGKAIGVVRDGLNDGTMREKLSAVDKYAKLKDTIGTEESSAESVEDIVDRIFKGVSTENLNVQINVGDRNG</sequence>
<evidence type="ECO:0000313" key="2">
    <source>
        <dbReference type="EMBL" id="KKL48126.1"/>
    </source>
</evidence>
<reference evidence="3" key="1">
    <citation type="journal article" date="2015" name="Nature">
        <title>Complex archaea that bridge the gap between prokaryotes and eukaryotes.</title>
        <authorList>
            <person name="Spang A."/>
            <person name="Saw J.H."/>
            <person name="Jorgensen S.L."/>
            <person name="Zaremba-Niedzwiedzka K."/>
            <person name="Martijn J."/>
            <person name="Lind A.E."/>
            <person name="van Eijk R."/>
            <person name="Schleper C."/>
            <person name="Guy L."/>
            <person name="Ettema T.J."/>
        </authorList>
    </citation>
    <scope>NUCLEOTIDE SEQUENCE</scope>
</reference>
<accession>A0A0F9FM28</accession>
<dbReference type="AlphaFoldDB" id="A0A0F9FM28"/>
<feature type="region of interest" description="Disordered" evidence="1">
    <location>
        <begin position="17"/>
        <end position="43"/>
    </location>
</feature>
<dbReference type="EMBL" id="LAZR01029863">
    <property type="protein sequence ID" value="KKL58330.1"/>
    <property type="molecule type" value="Genomic_DNA"/>
</dbReference>
<organism evidence="3">
    <name type="scientific">marine sediment metagenome</name>
    <dbReference type="NCBI Taxonomy" id="412755"/>
    <lineage>
        <taxon>unclassified sequences</taxon>
        <taxon>metagenomes</taxon>
        <taxon>ecological metagenomes</taxon>
    </lineage>
</organism>
<gene>
    <name evidence="3" type="ORF">LCGC14_2226450</name>
    <name evidence="2" type="ORF">LCGC14_2328650</name>
</gene>
<evidence type="ECO:0000313" key="3">
    <source>
        <dbReference type="EMBL" id="KKL58330.1"/>
    </source>
</evidence>
<proteinExistence type="predicted"/>
<evidence type="ECO:0000256" key="1">
    <source>
        <dbReference type="SAM" id="MobiDB-lite"/>
    </source>
</evidence>
<name>A0A0F9FM28_9ZZZZ</name>